<feature type="domain" description="N-acetyltransferase" evidence="1">
    <location>
        <begin position="10"/>
        <end position="172"/>
    </location>
</feature>
<dbReference type="PANTHER" id="PTHR43415">
    <property type="entry name" value="SPERMIDINE N(1)-ACETYLTRANSFERASE"/>
    <property type="match status" value="1"/>
</dbReference>
<evidence type="ECO:0000259" key="1">
    <source>
        <dbReference type="PROSITE" id="PS51186"/>
    </source>
</evidence>
<dbReference type="SUPFAM" id="SSF55729">
    <property type="entry name" value="Acyl-CoA N-acyltransferases (Nat)"/>
    <property type="match status" value="1"/>
</dbReference>
<gene>
    <name evidence="2" type="ORF">LARV_03117</name>
</gene>
<dbReference type="Pfam" id="PF13302">
    <property type="entry name" value="Acetyltransf_3"/>
    <property type="match status" value="1"/>
</dbReference>
<keyword evidence="2" id="KW-0808">Transferase</keyword>
<proteinExistence type="predicted"/>
<dbReference type="GO" id="GO:0016747">
    <property type="term" value="F:acyltransferase activity, transferring groups other than amino-acyl groups"/>
    <property type="evidence" value="ECO:0007669"/>
    <property type="project" value="InterPro"/>
</dbReference>
<protein>
    <submittedName>
        <fullName evidence="2">Acetyltransferase</fullName>
    </submittedName>
</protein>
<dbReference type="InterPro" id="IPR000182">
    <property type="entry name" value="GNAT_dom"/>
</dbReference>
<evidence type="ECO:0000313" key="3">
    <source>
        <dbReference type="Proteomes" id="UP000055060"/>
    </source>
</evidence>
<name>A0A0S7BNC0_9CHLR</name>
<sequence length="186" mass="21406">MKTMDVFTGSLVRLVAPDLEADAKLMAGWNQDSEYQRLLNGDNAGFYTPKQTQTFFEKEIESMHFFMIQRLDDDRKIGMIDLSGFNWQVGNAWVGIGIGEREMWGKGYGTDAMRTLLRYAFSELNLNRVTLDVFEINERAMKSYTKAGFREEGRAPKVLLKAGERYDLIFMGILRSEWEALQFQAA</sequence>
<dbReference type="PANTHER" id="PTHR43415:SF3">
    <property type="entry name" value="GNAT-FAMILY ACETYLTRANSFERASE"/>
    <property type="match status" value="1"/>
</dbReference>
<dbReference type="Proteomes" id="UP000055060">
    <property type="component" value="Unassembled WGS sequence"/>
</dbReference>
<keyword evidence="3" id="KW-1185">Reference proteome</keyword>
<dbReference type="EMBL" id="DF967972">
    <property type="protein sequence ID" value="GAP15333.1"/>
    <property type="molecule type" value="Genomic_DNA"/>
</dbReference>
<dbReference type="InterPro" id="IPR016181">
    <property type="entry name" value="Acyl_CoA_acyltransferase"/>
</dbReference>
<dbReference type="CDD" id="cd04301">
    <property type="entry name" value="NAT_SF"/>
    <property type="match status" value="1"/>
</dbReference>
<evidence type="ECO:0000313" key="2">
    <source>
        <dbReference type="EMBL" id="GAP15333.1"/>
    </source>
</evidence>
<organism evidence="2">
    <name type="scientific">Longilinea arvoryzae</name>
    <dbReference type="NCBI Taxonomy" id="360412"/>
    <lineage>
        <taxon>Bacteria</taxon>
        <taxon>Bacillati</taxon>
        <taxon>Chloroflexota</taxon>
        <taxon>Anaerolineae</taxon>
        <taxon>Anaerolineales</taxon>
        <taxon>Anaerolineaceae</taxon>
        <taxon>Longilinea</taxon>
    </lineage>
</organism>
<dbReference type="STRING" id="360412.LARV_03117"/>
<dbReference type="RefSeq" id="WP_075074519.1">
    <property type="nucleotide sequence ID" value="NZ_DF967972.1"/>
</dbReference>
<dbReference type="AlphaFoldDB" id="A0A0S7BNC0"/>
<dbReference type="OrthoDB" id="9795206at2"/>
<dbReference type="PROSITE" id="PS51186">
    <property type="entry name" value="GNAT"/>
    <property type="match status" value="1"/>
</dbReference>
<reference evidence="2" key="1">
    <citation type="submission" date="2015-07" db="EMBL/GenBank/DDBJ databases">
        <title>Draft Genome Sequences of Anaerolinea thermolimosa IMO-1, Bellilinea caldifistulae GOMI-1, Leptolinea tardivitalis YMTK-2, Levilinea saccharolytica KIBI-1,Longilinea arvoryzae KOME-1, Previously Described as Members of the Anaerolineaceae (Chloroflexi).</title>
        <authorList>
            <person name="Sekiguchi Y."/>
            <person name="Ohashi A."/>
            <person name="Matsuura N."/>
            <person name="Tourlousse M.D."/>
        </authorList>
    </citation>
    <scope>NUCLEOTIDE SEQUENCE [LARGE SCALE GENOMIC DNA]</scope>
    <source>
        <strain evidence="2">KOME-1</strain>
    </source>
</reference>
<accession>A0A0S7BNC0</accession>
<dbReference type="Gene3D" id="3.40.630.30">
    <property type="match status" value="1"/>
</dbReference>